<protein>
    <submittedName>
        <fullName evidence="1">Uncharacterized protein</fullName>
    </submittedName>
</protein>
<dbReference type="EMBL" id="ACPB03003934">
    <property type="status" value="NOT_ANNOTATED_CDS"/>
    <property type="molecule type" value="Genomic_DNA"/>
</dbReference>
<dbReference type="VEuPathDB" id="VectorBase:RPRC007163"/>
<name>T1HSZ3_RHOPR</name>
<dbReference type="EMBL" id="ACPB03003933">
    <property type="status" value="NOT_ANNOTATED_CDS"/>
    <property type="molecule type" value="Genomic_DNA"/>
</dbReference>
<dbReference type="EMBL" id="ACPB03003935">
    <property type="status" value="NOT_ANNOTATED_CDS"/>
    <property type="molecule type" value="Genomic_DNA"/>
</dbReference>
<reference evidence="1" key="1">
    <citation type="submission" date="2015-05" db="UniProtKB">
        <authorList>
            <consortium name="EnsemblMetazoa"/>
        </authorList>
    </citation>
    <scope>IDENTIFICATION</scope>
</reference>
<keyword evidence="2" id="KW-1185">Reference proteome</keyword>
<sequence length="166" mass="18832">MTSIVILKFGPLIGLTKVYYILPGKCPLRALLAEVWSEGNYGRSYETLAKYEFGCLKKEGPILTRRSASILDIEGSRLAEKKETMERRWCYCWRFKHQGHAGRPRAHSSSGVPLANVGKPQLITALPCSVASPLLLHFDEEIIKYQQFGSSNVENNYELVYMEECK</sequence>
<dbReference type="InParanoid" id="T1HSZ3"/>
<dbReference type="EnsemblMetazoa" id="RPRC007163-RA">
    <property type="protein sequence ID" value="RPRC007163-PA"/>
    <property type="gene ID" value="RPRC007163"/>
</dbReference>
<dbReference type="Proteomes" id="UP000015103">
    <property type="component" value="Unassembled WGS sequence"/>
</dbReference>
<evidence type="ECO:0000313" key="1">
    <source>
        <dbReference type="EnsemblMetazoa" id="RPRC007163-PA"/>
    </source>
</evidence>
<dbReference type="AlphaFoldDB" id="T1HSZ3"/>
<dbReference type="HOGENOM" id="CLU_1604759_0_0_1"/>
<organism evidence="1 2">
    <name type="scientific">Rhodnius prolixus</name>
    <name type="common">Triatomid bug</name>
    <dbReference type="NCBI Taxonomy" id="13249"/>
    <lineage>
        <taxon>Eukaryota</taxon>
        <taxon>Metazoa</taxon>
        <taxon>Ecdysozoa</taxon>
        <taxon>Arthropoda</taxon>
        <taxon>Hexapoda</taxon>
        <taxon>Insecta</taxon>
        <taxon>Pterygota</taxon>
        <taxon>Neoptera</taxon>
        <taxon>Paraneoptera</taxon>
        <taxon>Hemiptera</taxon>
        <taxon>Heteroptera</taxon>
        <taxon>Panheteroptera</taxon>
        <taxon>Cimicomorpha</taxon>
        <taxon>Reduviidae</taxon>
        <taxon>Triatominae</taxon>
        <taxon>Rhodnius</taxon>
    </lineage>
</organism>
<accession>T1HSZ3</accession>
<proteinExistence type="predicted"/>
<evidence type="ECO:0000313" key="2">
    <source>
        <dbReference type="Proteomes" id="UP000015103"/>
    </source>
</evidence>